<accession>A0A4Q7KLU3</accession>
<protein>
    <recommendedName>
        <fullName evidence="3">AAA domain-containing protein</fullName>
    </recommendedName>
</protein>
<dbReference type="AlphaFoldDB" id="A0A4Q7KLU3"/>
<organism evidence="1 2">
    <name type="scientific">Herbihabitans rhizosphaerae</name>
    <dbReference type="NCBI Taxonomy" id="1872711"/>
    <lineage>
        <taxon>Bacteria</taxon>
        <taxon>Bacillati</taxon>
        <taxon>Actinomycetota</taxon>
        <taxon>Actinomycetes</taxon>
        <taxon>Pseudonocardiales</taxon>
        <taxon>Pseudonocardiaceae</taxon>
        <taxon>Herbihabitans</taxon>
    </lineage>
</organism>
<gene>
    <name evidence="1" type="ORF">EV193_107212</name>
</gene>
<dbReference type="Proteomes" id="UP000294257">
    <property type="component" value="Unassembled WGS sequence"/>
</dbReference>
<evidence type="ECO:0000313" key="1">
    <source>
        <dbReference type="EMBL" id="RZS36531.1"/>
    </source>
</evidence>
<dbReference type="RefSeq" id="WP_130346012.1">
    <property type="nucleotide sequence ID" value="NZ_SGWQ01000007.1"/>
</dbReference>
<sequence length="186" mass="20139">MRDFDRDEVRREGPWMVRAGQGPGTLVVLDPAGAAKHDELPATWRELTADHTVVWIRLPAGGSLSEVDDELVTLARDGGTVDLVTSGPEAEAALRFATQHAEAVRSVLLVDPAAEDTRFERTEADIADALWEKRMRPALKELTEAGVAVRVIAHSHADSEDRVPAPLPLGHPEVVTAVRHALAEIA</sequence>
<proteinExistence type="predicted"/>
<evidence type="ECO:0008006" key="3">
    <source>
        <dbReference type="Google" id="ProtNLM"/>
    </source>
</evidence>
<name>A0A4Q7KLU3_9PSEU</name>
<keyword evidence="2" id="KW-1185">Reference proteome</keyword>
<evidence type="ECO:0000313" key="2">
    <source>
        <dbReference type="Proteomes" id="UP000294257"/>
    </source>
</evidence>
<dbReference type="OrthoDB" id="3693848at2"/>
<dbReference type="EMBL" id="SGWQ01000007">
    <property type="protein sequence ID" value="RZS36531.1"/>
    <property type="molecule type" value="Genomic_DNA"/>
</dbReference>
<reference evidence="1 2" key="1">
    <citation type="submission" date="2019-02" db="EMBL/GenBank/DDBJ databases">
        <title>Genomic Encyclopedia of Type Strains, Phase IV (KMG-IV): sequencing the most valuable type-strain genomes for metagenomic binning, comparative biology and taxonomic classification.</title>
        <authorList>
            <person name="Goeker M."/>
        </authorList>
    </citation>
    <scope>NUCLEOTIDE SEQUENCE [LARGE SCALE GENOMIC DNA]</scope>
    <source>
        <strain evidence="1 2">DSM 101727</strain>
    </source>
</reference>
<comment type="caution">
    <text evidence="1">The sequence shown here is derived from an EMBL/GenBank/DDBJ whole genome shotgun (WGS) entry which is preliminary data.</text>
</comment>